<keyword evidence="3" id="KW-0285">Flavoprotein</keyword>
<evidence type="ECO:0000256" key="1">
    <source>
        <dbReference type="ARBA" id="ARBA00022448"/>
    </source>
</evidence>
<dbReference type="InterPro" id="IPR010209">
    <property type="entry name" value="Ion_transpt_RnfG/RsxG"/>
</dbReference>
<reference evidence="7 8" key="1">
    <citation type="submission" date="2009-02" db="EMBL/GenBank/DDBJ databases">
        <authorList>
            <person name="Fulton L."/>
            <person name="Clifton S."/>
            <person name="Fulton B."/>
            <person name="Xu J."/>
            <person name="Minx P."/>
            <person name="Pepin K.H."/>
            <person name="Johnson M."/>
            <person name="Bhonagiri V."/>
            <person name="Nash W.E."/>
            <person name="Mardis E.R."/>
            <person name="Wilson R.K."/>
        </authorList>
    </citation>
    <scope>NUCLEOTIDE SEQUENCE [LARGE SCALE GENOMIC DNA]</scope>
    <source>
        <strain evidence="7 8">ATCC 27758</strain>
    </source>
</reference>
<proteinExistence type="predicted"/>
<dbReference type="Proteomes" id="UP000003793">
    <property type="component" value="Unassembled WGS sequence"/>
</dbReference>
<keyword evidence="4" id="KW-0288">FMN</keyword>
<reference evidence="7 8" key="2">
    <citation type="submission" date="2009-03" db="EMBL/GenBank/DDBJ databases">
        <title>Draft genome sequence of Coprococcus comes (ATCC 27758).</title>
        <authorList>
            <person name="Sudarsanam P."/>
            <person name="Ley R."/>
            <person name="Guruge J."/>
            <person name="Turnbaugh P.J."/>
            <person name="Mahowald M."/>
            <person name="Liep D."/>
            <person name="Gordon J."/>
        </authorList>
    </citation>
    <scope>NUCLEOTIDE SEQUENCE [LARGE SCALE GENOMIC DNA]</scope>
    <source>
        <strain evidence="7 8">ATCC 27758</strain>
    </source>
</reference>
<dbReference type="AlphaFoldDB" id="C0BBN0"/>
<feature type="domain" description="FMN-binding" evidence="6">
    <location>
        <begin position="102"/>
        <end position="144"/>
    </location>
</feature>
<evidence type="ECO:0000313" key="7">
    <source>
        <dbReference type="EMBL" id="EEG89504.1"/>
    </source>
</evidence>
<dbReference type="GO" id="GO:0005886">
    <property type="term" value="C:plasma membrane"/>
    <property type="evidence" value="ECO:0007669"/>
    <property type="project" value="InterPro"/>
</dbReference>
<evidence type="ECO:0000256" key="4">
    <source>
        <dbReference type="ARBA" id="ARBA00022643"/>
    </source>
</evidence>
<protein>
    <submittedName>
        <fullName evidence="7">Electron transport complex, RnfABCDGE type, G subunit</fullName>
    </submittedName>
</protein>
<keyword evidence="2" id="KW-0597">Phosphoprotein</keyword>
<dbReference type="PANTHER" id="PTHR36118">
    <property type="entry name" value="ION-TRANSLOCATING OXIDOREDUCTASE COMPLEX SUBUNIT G"/>
    <property type="match status" value="1"/>
</dbReference>
<keyword evidence="5" id="KW-0249">Electron transport</keyword>
<dbReference type="GO" id="GO:0010181">
    <property type="term" value="F:FMN binding"/>
    <property type="evidence" value="ECO:0007669"/>
    <property type="project" value="InterPro"/>
</dbReference>
<dbReference type="InterPro" id="IPR007329">
    <property type="entry name" value="FMN-bd"/>
</dbReference>
<dbReference type="GO" id="GO:0009055">
    <property type="term" value="F:electron transfer activity"/>
    <property type="evidence" value="ECO:0007669"/>
    <property type="project" value="InterPro"/>
</dbReference>
<evidence type="ECO:0000259" key="6">
    <source>
        <dbReference type="Pfam" id="PF04205"/>
    </source>
</evidence>
<dbReference type="HOGENOM" id="CLU_077882_2_1_9"/>
<dbReference type="PANTHER" id="PTHR36118:SF1">
    <property type="entry name" value="ION-TRANSLOCATING OXIDOREDUCTASE COMPLEX SUBUNIT G"/>
    <property type="match status" value="1"/>
</dbReference>
<name>C0BBN0_9FIRM</name>
<keyword evidence="1" id="KW-0813">Transport</keyword>
<evidence type="ECO:0000313" key="8">
    <source>
        <dbReference type="Proteomes" id="UP000003793"/>
    </source>
</evidence>
<comment type="caution">
    <text evidence="7">The sequence shown here is derived from an EMBL/GenBank/DDBJ whole genome shotgun (WGS) entry which is preliminary data.</text>
</comment>
<dbReference type="EMBL" id="ABVR01000041">
    <property type="protein sequence ID" value="EEG89504.1"/>
    <property type="molecule type" value="Genomic_DNA"/>
</dbReference>
<accession>C0BBN0</accession>
<evidence type="ECO:0000256" key="3">
    <source>
        <dbReference type="ARBA" id="ARBA00022630"/>
    </source>
</evidence>
<dbReference type="Pfam" id="PF04205">
    <property type="entry name" value="FMN_bind"/>
    <property type="match status" value="1"/>
</dbReference>
<evidence type="ECO:0000256" key="2">
    <source>
        <dbReference type="ARBA" id="ARBA00022553"/>
    </source>
</evidence>
<sequence length="196" mass="21516">MNKIIKNTLILAAITVVSGLVLGAAYEVTKGPIAQTQAKQKQEACQAVYPEADSFEAMDVDQKAAKEAIKKMGTNATVDEVYSAVMDGSEAGYVITVTDKDGYGGDIQITVGIMSDGTVNGISFLSISETAGLGMRAKEPSFYNQFAGQQAEKILCIQRWRRRTADRCFEWCNHHFPCSHRSCQHSTWILPDSVRR</sequence>
<gene>
    <name evidence="7" type="primary">rnfG</name>
    <name evidence="7" type="ORF">COPCOM_02488</name>
</gene>
<organism evidence="7 8">
    <name type="scientific">Coprococcus comes ATCC 27758</name>
    <dbReference type="NCBI Taxonomy" id="470146"/>
    <lineage>
        <taxon>Bacteria</taxon>
        <taxon>Bacillati</taxon>
        <taxon>Bacillota</taxon>
        <taxon>Clostridia</taxon>
        <taxon>Lachnospirales</taxon>
        <taxon>Lachnospiraceae</taxon>
        <taxon>Coprococcus</taxon>
    </lineage>
</organism>
<evidence type="ECO:0000256" key="5">
    <source>
        <dbReference type="ARBA" id="ARBA00022982"/>
    </source>
</evidence>
<dbReference type="GO" id="GO:0022900">
    <property type="term" value="P:electron transport chain"/>
    <property type="evidence" value="ECO:0007669"/>
    <property type="project" value="InterPro"/>
</dbReference>
<dbReference type="PIRSF" id="PIRSF006091">
    <property type="entry name" value="E_trnsport_RnfG"/>
    <property type="match status" value="1"/>
</dbReference>